<name>A0AAF0QTV6_SOLVR</name>
<accession>A0AAF0QTV6</accession>
<dbReference type="SUPFAM" id="SSF52200">
    <property type="entry name" value="Toll/Interleukin receptor TIR domain"/>
    <property type="match status" value="1"/>
</dbReference>
<dbReference type="SMART" id="SM00255">
    <property type="entry name" value="TIR"/>
    <property type="match status" value="1"/>
</dbReference>
<reference evidence="3" key="1">
    <citation type="submission" date="2023-08" db="EMBL/GenBank/DDBJ databases">
        <title>A de novo genome assembly of Solanum verrucosum Schlechtendal, a Mexican diploid species geographically isolated from the other diploid A-genome species in potato relatives.</title>
        <authorList>
            <person name="Hosaka K."/>
        </authorList>
    </citation>
    <scope>NUCLEOTIDE SEQUENCE</scope>
    <source>
        <tissue evidence="3">Young leaves</tissue>
    </source>
</reference>
<gene>
    <name evidence="3" type="ORF">MTR67_021947</name>
</gene>
<evidence type="ECO:0000256" key="1">
    <source>
        <dbReference type="ARBA" id="ARBA00023027"/>
    </source>
</evidence>
<dbReference type="InterPro" id="IPR035897">
    <property type="entry name" value="Toll_tir_struct_dom_sf"/>
</dbReference>
<dbReference type="Pfam" id="PF01582">
    <property type="entry name" value="TIR"/>
    <property type="match status" value="1"/>
</dbReference>
<dbReference type="InterPro" id="IPR000157">
    <property type="entry name" value="TIR_dom"/>
</dbReference>
<keyword evidence="4" id="KW-1185">Reference proteome</keyword>
<dbReference type="AlphaFoldDB" id="A0AAF0QTV6"/>
<feature type="domain" description="TIR" evidence="2">
    <location>
        <begin position="18"/>
        <end position="160"/>
    </location>
</feature>
<dbReference type="Proteomes" id="UP001234989">
    <property type="component" value="Chromosome 5"/>
</dbReference>
<dbReference type="Gene3D" id="3.40.50.10140">
    <property type="entry name" value="Toll/interleukin-1 receptor homology (TIR) domain"/>
    <property type="match status" value="1"/>
</dbReference>
<dbReference type="PROSITE" id="PS50104">
    <property type="entry name" value="TIR"/>
    <property type="match status" value="1"/>
</dbReference>
<dbReference type="PANTHER" id="PTHR32009:SF155">
    <property type="entry name" value="DISEASE RESISTANCE PROTEIN (TIR-NBS-LRR CLASS)"/>
    <property type="match status" value="1"/>
</dbReference>
<organism evidence="3 4">
    <name type="scientific">Solanum verrucosum</name>
    <dbReference type="NCBI Taxonomy" id="315347"/>
    <lineage>
        <taxon>Eukaryota</taxon>
        <taxon>Viridiplantae</taxon>
        <taxon>Streptophyta</taxon>
        <taxon>Embryophyta</taxon>
        <taxon>Tracheophyta</taxon>
        <taxon>Spermatophyta</taxon>
        <taxon>Magnoliopsida</taxon>
        <taxon>eudicotyledons</taxon>
        <taxon>Gunneridae</taxon>
        <taxon>Pentapetalae</taxon>
        <taxon>asterids</taxon>
        <taxon>lamiids</taxon>
        <taxon>Solanales</taxon>
        <taxon>Solanaceae</taxon>
        <taxon>Solanoideae</taxon>
        <taxon>Solaneae</taxon>
        <taxon>Solanum</taxon>
    </lineage>
</organism>
<dbReference type="PANTHER" id="PTHR32009">
    <property type="entry name" value="TMV RESISTANCE PROTEIN N-LIKE"/>
    <property type="match status" value="1"/>
</dbReference>
<dbReference type="GO" id="GO:0007165">
    <property type="term" value="P:signal transduction"/>
    <property type="evidence" value="ECO:0007669"/>
    <property type="project" value="InterPro"/>
</dbReference>
<evidence type="ECO:0000259" key="2">
    <source>
        <dbReference type="PROSITE" id="PS50104"/>
    </source>
</evidence>
<proteinExistence type="predicted"/>
<evidence type="ECO:0000313" key="4">
    <source>
        <dbReference type="Proteomes" id="UP001234989"/>
    </source>
</evidence>
<dbReference type="EMBL" id="CP133616">
    <property type="protein sequence ID" value="WMV28562.1"/>
    <property type="molecule type" value="Genomic_DNA"/>
</dbReference>
<evidence type="ECO:0000313" key="3">
    <source>
        <dbReference type="EMBL" id="WMV28562.1"/>
    </source>
</evidence>
<keyword evidence="1" id="KW-0520">NAD</keyword>
<protein>
    <recommendedName>
        <fullName evidence="2">TIR domain-containing protein</fullName>
    </recommendedName>
</protein>
<sequence>MEEFEQQKISVSLPSLRLDYDVFLSFRGSTREKITKNLYNALDSKGIRVFRDSEGLTQGDEISTGLVEAINDSAAVIAIISSDYASSRWCVEELATFCELSKLVLPVFYKVNPSDVRRQQGTFFNDFRDLERKSKPEKMARWRNAMKTVGGISGWVYNNG</sequence>